<evidence type="ECO:0000256" key="4">
    <source>
        <dbReference type="SAM" id="Phobius"/>
    </source>
</evidence>
<gene>
    <name evidence="6" type="ORF">D1639_05710</name>
</gene>
<dbReference type="GO" id="GO:0006355">
    <property type="term" value="P:regulation of DNA-templated transcription"/>
    <property type="evidence" value="ECO:0007669"/>
    <property type="project" value="InterPro"/>
</dbReference>
<feature type="transmembrane region" description="Helical" evidence="4">
    <location>
        <begin position="30"/>
        <end position="48"/>
    </location>
</feature>
<feature type="transmembrane region" description="Helical" evidence="4">
    <location>
        <begin position="272"/>
        <end position="291"/>
    </location>
</feature>
<feature type="domain" description="HTH luxR-type" evidence="5">
    <location>
        <begin position="441"/>
        <end position="506"/>
    </location>
</feature>
<feature type="transmembrane region" description="Helical" evidence="4">
    <location>
        <begin position="98"/>
        <end position="116"/>
    </location>
</feature>
<evidence type="ECO:0000259" key="5">
    <source>
        <dbReference type="PROSITE" id="PS50043"/>
    </source>
</evidence>
<dbReference type="PRINTS" id="PR00038">
    <property type="entry name" value="HTHLUXR"/>
</dbReference>
<evidence type="ECO:0000256" key="3">
    <source>
        <dbReference type="ARBA" id="ARBA00023163"/>
    </source>
</evidence>
<keyword evidence="4" id="KW-0472">Membrane</keyword>
<feature type="transmembrane region" description="Helical" evidence="4">
    <location>
        <begin position="351"/>
        <end position="369"/>
    </location>
</feature>
<dbReference type="InterPro" id="IPR036259">
    <property type="entry name" value="MFS_trans_sf"/>
</dbReference>
<dbReference type="AlphaFoldDB" id="A0A7C9NUP3"/>
<evidence type="ECO:0000256" key="1">
    <source>
        <dbReference type="ARBA" id="ARBA00023015"/>
    </source>
</evidence>
<accession>A0A7C9NUP3</accession>
<comment type="caution">
    <text evidence="6">The sequence shown here is derived from an EMBL/GenBank/DDBJ whole genome shotgun (WGS) entry which is preliminary data.</text>
</comment>
<protein>
    <submittedName>
        <fullName evidence="6">DNA-binding response regulator</fullName>
    </submittedName>
</protein>
<dbReference type="GO" id="GO:0003677">
    <property type="term" value="F:DNA binding"/>
    <property type="evidence" value="ECO:0007669"/>
    <property type="project" value="UniProtKB-KW"/>
</dbReference>
<keyword evidence="3" id="KW-0804">Transcription</keyword>
<dbReference type="Pfam" id="PF00196">
    <property type="entry name" value="GerE"/>
    <property type="match status" value="1"/>
</dbReference>
<feature type="transmembrane region" description="Helical" evidence="4">
    <location>
        <begin position="298"/>
        <end position="317"/>
    </location>
</feature>
<feature type="transmembrane region" description="Helical" evidence="4">
    <location>
        <begin position="128"/>
        <end position="151"/>
    </location>
</feature>
<dbReference type="SUPFAM" id="SSF103473">
    <property type="entry name" value="MFS general substrate transporter"/>
    <property type="match status" value="1"/>
</dbReference>
<name>A0A7C9NUP3_9BACT</name>
<reference evidence="6" key="1">
    <citation type="submission" date="2018-08" db="EMBL/GenBank/DDBJ databases">
        <title>Murine metabolic-syndrome-specific gut microbial biobank.</title>
        <authorList>
            <person name="Liu C."/>
        </authorList>
    </citation>
    <scope>NUCLEOTIDE SEQUENCE [LARGE SCALE GENOMIC DNA]</scope>
    <source>
        <strain evidence="6">Z82</strain>
    </source>
</reference>
<dbReference type="PROSITE" id="PS50043">
    <property type="entry name" value="HTH_LUXR_2"/>
    <property type="match status" value="1"/>
</dbReference>
<feature type="transmembrane region" description="Helical" evidence="4">
    <location>
        <begin position="323"/>
        <end position="344"/>
    </location>
</feature>
<organism evidence="6">
    <name type="scientific">Muribaculaceae bacterium Z82</name>
    <dbReference type="NCBI Taxonomy" id="2304548"/>
    <lineage>
        <taxon>Bacteria</taxon>
        <taxon>Pseudomonadati</taxon>
        <taxon>Bacteroidota</taxon>
        <taxon>Bacteroidia</taxon>
        <taxon>Bacteroidales</taxon>
        <taxon>Muribaculaceae</taxon>
    </lineage>
</organism>
<evidence type="ECO:0000256" key="2">
    <source>
        <dbReference type="ARBA" id="ARBA00023125"/>
    </source>
</evidence>
<dbReference type="CDD" id="cd06170">
    <property type="entry name" value="LuxR_C_like"/>
    <property type="match status" value="1"/>
</dbReference>
<feature type="transmembrane region" description="Helical" evidence="4">
    <location>
        <begin position="243"/>
        <end position="260"/>
    </location>
</feature>
<dbReference type="PANTHER" id="PTHR44688">
    <property type="entry name" value="DNA-BINDING TRANSCRIPTIONAL ACTIVATOR DEVR_DOSR"/>
    <property type="match status" value="1"/>
</dbReference>
<feature type="transmembrane region" description="Helical" evidence="4">
    <location>
        <begin position="389"/>
        <end position="408"/>
    </location>
</feature>
<feature type="transmembrane region" description="Helical" evidence="4">
    <location>
        <begin position="68"/>
        <end position="86"/>
    </location>
</feature>
<feature type="transmembrane region" description="Helical" evidence="4">
    <location>
        <begin position="163"/>
        <end position="182"/>
    </location>
</feature>
<dbReference type="InterPro" id="IPR000792">
    <property type="entry name" value="Tscrpt_reg_LuxR_C"/>
</dbReference>
<keyword evidence="4" id="KW-1133">Transmembrane helix</keyword>
<feature type="transmembrane region" description="Helical" evidence="4">
    <location>
        <begin position="188"/>
        <end position="206"/>
    </location>
</feature>
<dbReference type="SUPFAM" id="SSF46894">
    <property type="entry name" value="C-terminal effector domain of the bipartite response regulators"/>
    <property type="match status" value="1"/>
</dbReference>
<keyword evidence="4" id="KW-0812">Transmembrane</keyword>
<sequence>MSSEHATGITDGSEAAPSQRAGLGALLPDGVLPLRYLGMGVYLAWIYSVHFGSPASPSSVPGVTLEPLFLASNLVNAVTLIACALCAQRLHRHPHRGVVPWAAGALMAVGTVLMALPEGAASAIGIGLYSAAAITGAIFTGLGLAAIILLWSEFYAALPMRLVALYYSCSFVLATLLHFVIMALSGPAALLFTALLPLVSAALFVGSMRMIKRQQHATNQSERQEADEIAYVMGRSSTQRWSFPIRPMLLMAAYSFTMNFCRTTGGIVNDLTMLGVSFAALVVLVMALFFFDRFDVRYLYRIALPLMVAGALFQPFLMDDGLLLAGIMLNMSHASFVILTMIVLSTICNRYGVLAIWLFGLTRAARVLASVLGSHVGVTAWNQLDSTGILFLTCVVVVFLVSFSMFLLNEKDLETTWGITPLAPHKEAAGFQSSLEGTCAKIAREHGLTRREEDVLALLAQGKSVPRIEQELCISNGTAKSHVRHIYAKLNVHSRDKLIQLVEVGGEGE</sequence>
<dbReference type="EMBL" id="QWKH01000032">
    <property type="protein sequence ID" value="NBI34532.1"/>
    <property type="molecule type" value="Genomic_DNA"/>
</dbReference>
<dbReference type="SMART" id="SM00421">
    <property type="entry name" value="HTH_LUXR"/>
    <property type="match status" value="1"/>
</dbReference>
<keyword evidence="2 6" id="KW-0238">DNA-binding</keyword>
<dbReference type="InterPro" id="IPR016032">
    <property type="entry name" value="Sig_transdc_resp-reg_C-effctor"/>
</dbReference>
<dbReference type="PANTHER" id="PTHR44688:SF16">
    <property type="entry name" value="DNA-BINDING TRANSCRIPTIONAL ACTIVATOR DEVR_DOSR"/>
    <property type="match status" value="1"/>
</dbReference>
<proteinExistence type="predicted"/>
<evidence type="ECO:0000313" key="6">
    <source>
        <dbReference type="EMBL" id="NBI34532.1"/>
    </source>
</evidence>
<keyword evidence="1" id="KW-0805">Transcription regulation</keyword>
<dbReference type="InterPro" id="IPR036388">
    <property type="entry name" value="WH-like_DNA-bd_sf"/>
</dbReference>
<dbReference type="Gene3D" id="1.10.10.10">
    <property type="entry name" value="Winged helix-like DNA-binding domain superfamily/Winged helix DNA-binding domain"/>
    <property type="match status" value="1"/>
</dbReference>